<gene>
    <name evidence="6" type="ORF">C8E02_1115</name>
</gene>
<dbReference type="InterPro" id="IPR005119">
    <property type="entry name" value="LysR_subst-bd"/>
</dbReference>
<dbReference type="InterPro" id="IPR058163">
    <property type="entry name" value="LysR-type_TF_proteobact-type"/>
</dbReference>
<dbReference type="PROSITE" id="PS50931">
    <property type="entry name" value="HTH_LYSR"/>
    <property type="match status" value="1"/>
</dbReference>
<evidence type="ECO:0000313" key="6">
    <source>
        <dbReference type="EMBL" id="RKQ61345.1"/>
    </source>
</evidence>
<keyword evidence="3" id="KW-0238">DNA-binding</keyword>
<evidence type="ECO:0000256" key="4">
    <source>
        <dbReference type="ARBA" id="ARBA00023163"/>
    </source>
</evidence>
<dbReference type="SUPFAM" id="SSF46785">
    <property type="entry name" value="Winged helix' DNA-binding domain"/>
    <property type="match status" value="1"/>
</dbReference>
<evidence type="ECO:0000256" key="3">
    <source>
        <dbReference type="ARBA" id="ARBA00023125"/>
    </source>
</evidence>
<evidence type="ECO:0000313" key="7">
    <source>
        <dbReference type="Proteomes" id="UP000279384"/>
    </source>
</evidence>
<dbReference type="CDD" id="cd08432">
    <property type="entry name" value="PBP2_GcdR_TrpI_HvrB_AmpR_like"/>
    <property type="match status" value="1"/>
</dbReference>
<sequence length="305" mass="34129">MSQLPPLHALRVFESVARLSSFTAAANELCLTQSAISHQIKNLESYFGFPLLEKRNRMPVPTEAGQDLFKTTQMALQLIGSSVSRLRDGHGNQVRLKSRPSIAYLWLMPLLREFYQEHPDIEVSLTTVWEASPSVHWDEYDYVIQYGPLVLAGEGVELLHEEVVVPLCAPELCLNGGLELEALAQVTPIHPTGDRMGWSLWWKAAGYSPQPAAREQVFDTDYMAIAATLQGVGVTYSDPTFVQPDLDAGRLVIPYPLQVKTGYGFFLMSTARTRERTSLNALKEWLFQKMLEAEEGVLHIDRAPG</sequence>
<comment type="similarity">
    <text evidence="1">Belongs to the LysR transcriptional regulatory family.</text>
</comment>
<dbReference type="InterPro" id="IPR036388">
    <property type="entry name" value="WH-like_DNA-bd_sf"/>
</dbReference>
<proteinExistence type="inferred from homology"/>
<dbReference type="EMBL" id="RBID01000011">
    <property type="protein sequence ID" value="RKQ61345.1"/>
    <property type="molecule type" value="Genomic_DNA"/>
</dbReference>
<dbReference type="Gene3D" id="3.40.190.10">
    <property type="entry name" value="Periplasmic binding protein-like II"/>
    <property type="match status" value="2"/>
</dbReference>
<dbReference type="Pfam" id="PF00126">
    <property type="entry name" value="HTH_1"/>
    <property type="match status" value="1"/>
</dbReference>
<dbReference type="InterPro" id="IPR000847">
    <property type="entry name" value="LysR_HTH_N"/>
</dbReference>
<comment type="caution">
    <text evidence="6">The sequence shown here is derived from an EMBL/GenBank/DDBJ whole genome shotgun (WGS) entry which is preliminary data.</text>
</comment>
<feature type="domain" description="HTH lysR-type" evidence="5">
    <location>
        <begin position="5"/>
        <end position="62"/>
    </location>
</feature>
<organism evidence="6 7">
    <name type="scientific">Vogesella indigofera</name>
    <name type="common">Pseudomonas indigofera</name>
    <dbReference type="NCBI Taxonomy" id="45465"/>
    <lineage>
        <taxon>Bacteria</taxon>
        <taxon>Pseudomonadati</taxon>
        <taxon>Pseudomonadota</taxon>
        <taxon>Betaproteobacteria</taxon>
        <taxon>Neisseriales</taxon>
        <taxon>Chromobacteriaceae</taxon>
        <taxon>Vogesella</taxon>
    </lineage>
</organism>
<dbReference type="GO" id="GO:0003700">
    <property type="term" value="F:DNA-binding transcription factor activity"/>
    <property type="evidence" value="ECO:0007669"/>
    <property type="project" value="InterPro"/>
</dbReference>
<dbReference type="Gene3D" id="1.10.10.10">
    <property type="entry name" value="Winged helix-like DNA-binding domain superfamily/Winged helix DNA-binding domain"/>
    <property type="match status" value="1"/>
</dbReference>
<protein>
    <submittedName>
        <fullName evidence="6">LysR family transcriptional regulator</fullName>
    </submittedName>
</protein>
<dbReference type="PRINTS" id="PR00039">
    <property type="entry name" value="HTHLYSR"/>
</dbReference>
<dbReference type="PANTHER" id="PTHR30537:SF26">
    <property type="entry name" value="GLYCINE CLEAVAGE SYSTEM TRANSCRIPTIONAL ACTIVATOR"/>
    <property type="match status" value="1"/>
</dbReference>
<keyword evidence="2" id="KW-0805">Transcription regulation</keyword>
<dbReference type="GO" id="GO:0043565">
    <property type="term" value="F:sequence-specific DNA binding"/>
    <property type="evidence" value="ECO:0007669"/>
    <property type="project" value="TreeGrafter"/>
</dbReference>
<dbReference type="SUPFAM" id="SSF53850">
    <property type="entry name" value="Periplasmic binding protein-like II"/>
    <property type="match status" value="1"/>
</dbReference>
<dbReference type="RefSeq" id="WP_120809949.1">
    <property type="nucleotide sequence ID" value="NZ_RBID01000011.1"/>
</dbReference>
<reference evidence="6 7" key="1">
    <citation type="submission" date="2018-10" db="EMBL/GenBank/DDBJ databases">
        <title>Genomic Encyclopedia of Type Strains, Phase IV (KMG-IV): sequencing the most valuable type-strain genomes for metagenomic binning, comparative biology and taxonomic classification.</title>
        <authorList>
            <person name="Goeker M."/>
        </authorList>
    </citation>
    <scope>NUCLEOTIDE SEQUENCE [LARGE SCALE GENOMIC DNA]</scope>
    <source>
        <strain evidence="6 7">DSM 3303</strain>
    </source>
</reference>
<dbReference type="Pfam" id="PF03466">
    <property type="entry name" value="LysR_substrate"/>
    <property type="match status" value="1"/>
</dbReference>
<keyword evidence="4" id="KW-0804">Transcription</keyword>
<evidence type="ECO:0000256" key="1">
    <source>
        <dbReference type="ARBA" id="ARBA00009437"/>
    </source>
</evidence>
<accession>A0A495BJV9</accession>
<dbReference type="InterPro" id="IPR036390">
    <property type="entry name" value="WH_DNA-bd_sf"/>
</dbReference>
<dbReference type="Proteomes" id="UP000279384">
    <property type="component" value="Unassembled WGS sequence"/>
</dbReference>
<dbReference type="PANTHER" id="PTHR30537">
    <property type="entry name" value="HTH-TYPE TRANSCRIPTIONAL REGULATOR"/>
    <property type="match status" value="1"/>
</dbReference>
<evidence type="ECO:0000256" key="2">
    <source>
        <dbReference type="ARBA" id="ARBA00023015"/>
    </source>
</evidence>
<dbReference type="AlphaFoldDB" id="A0A495BJV9"/>
<evidence type="ECO:0000259" key="5">
    <source>
        <dbReference type="PROSITE" id="PS50931"/>
    </source>
</evidence>
<name>A0A495BJV9_VOGIN</name>
<dbReference type="GO" id="GO:0006351">
    <property type="term" value="P:DNA-templated transcription"/>
    <property type="evidence" value="ECO:0007669"/>
    <property type="project" value="TreeGrafter"/>
</dbReference>